<dbReference type="AlphaFoldDB" id="A0A0W0TB90"/>
<dbReference type="InterPro" id="IPR036770">
    <property type="entry name" value="Ankyrin_rpt-contain_sf"/>
</dbReference>
<organism evidence="4 5">
    <name type="scientific">Legionella drozanskii LLAP-1</name>
    <dbReference type="NCBI Taxonomy" id="1212489"/>
    <lineage>
        <taxon>Bacteria</taxon>
        <taxon>Pseudomonadati</taxon>
        <taxon>Pseudomonadota</taxon>
        <taxon>Gammaproteobacteria</taxon>
        <taxon>Legionellales</taxon>
        <taxon>Legionellaceae</taxon>
        <taxon>Legionella</taxon>
    </lineage>
</organism>
<keyword evidence="5" id="KW-1185">Reference proteome</keyword>
<proteinExistence type="predicted"/>
<evidence type="ECO:0000256" key="1">
    <source>
        <dbReference type="ARBA" id="ARBA00022737"/>
    </source>
</evidence>
<dbReference type="PATRIC" id="fig|1212489.4.peg.240"/>
<comment type="caution">
    <text evidence="4">The sequence shown here is derived from an EMBL/GenBank/DDBJ whole genome shotgun (WGS) entry which is preliminary data.</text>
</comment>
<feature type="compositionally biased region" description="Low complexity" evidence="3">
    <location>
        <begin position="401"/>
        <end position="413"/>
    </location>
</feature>
<accession>A0A0W0TB90</accession>
<dbReference type="Pfam" id="PF12796">
    <property type="entry name" value="Ank_2"/>
    <property type="match status" value="1"/>
</dbReference>
<dbReference type="PANTHER" id="PTHR24198:SF165">
    <property type="entry name" value="ANKYRIN REPEAT-CONTAINING PROTEIN-RELATED"/>
    <property type="match status" value="1"/>
</dbReference>
<dbReference type="SMART" id="SM00248">
    <property type="entry name" value="ANK"/>
    <property type="match status" value="3"/>
</dbReference>
<reference evidence="4 5" key="1">
    <citation type="submission" date="2015-11" db="EMBL/GenBank/DDBJ databases">
        <title>Genomic analysis of 38 Legionella species identifies large and diverse effector repertoires.</title>
        <authorList>
            <person name="Burstein D."/>
            <person name="Amaro F."/>
            <person name="Zusman T."/>
            <person name="Lifshitz Z."/>
            <person name="Cohen O."/>
            <person name="Gilbert J.A."/>
            <person name="Pupko T."/>
            <person name="Shuman H.A."/>
            <person name="Segal G."/>
        </authorList>
    </citation>
    <scope>NUCLEOTIDE SEQUENCE [LARGE SCALE GENOMIC DNA]</scope>
    <source>
        <strain evidence="4 5">ATCC 700990</strain>
    </source>
</reference>
<evidence type="ECO:0000256" key="3">
    <source>
        <dbReference type="SAM" id="MobiDB-lite"/>
    </source>
</evidence>
<gene>
    <name evidence="4" type="ORF">Ldro_0230</name>
</gene>
<evidence type="ECO:0000256" key="2">
    <source>
        <dbReference type="ARBA" id="ARBA00023043"/>
    </source>
</evidence>
<dbReference type="EMBL" id="LNXY01000003">
    <property type="protein sequence ID" value="KTC92859.1"/>
    <property type="molecule type" value="Genomic_DNA"/>
</dbReference>
<dbReference type="InterPro" id="IPR002110">
    <property type="entry name" value="Ankyrin_rpt"/>
</dbReference>
<dbReference type="SUPFAM" id="SSF48403">
    <property type="entry name" value="Ankyrin repeat"/>
    <property type="match status" value="1"/>
</dbReference>
<feature type="region of interest" description="Disordered" evidence="3">
    <location>
        <begin position="1"/>
        <end position="25"/>
    </location>
</feature>
<sequence>MRENREHTIDTASTSGSNSFTQDNASPPLPEEIWLLHILPFIGLDDLSNHVVQVNTQLRPLANELIWKELFKPAFNEEYQKLFKAEFEKSQGGTAFIVIRNAMRQAAIKGDIDVIKYVVEKKLIDINAPLCREQSTLLYLAAEHQHHNLVKFLLDNQADPELPLARLIKEEAQFKKIARHQQSRERRLANQIAVPDGSFETWSFGYFHSSSLQRSHAPMIRILLSALEARGDELRSTQLTKEVVAQDRVDLLRRLLDLDRGIITRTDSSNHTLLYKAVTSRKGTTCAQYLLQKGAEINADVFRAAVLKSNSPQLVQEMLERAVATAADLVSAVMPQLPANSKMLSLLQPYAEQEQFEEQALGKRKSSKDFEKEKMAKKRKSPERQQNLEVRSLPGRLGIFTTSSQASSSTASTNPQGTEDFRFKSVNP</sequence>
<dbReference type="OrthoDB" id="9957496at2"/>
<evidence type="ECO:0000313" key="4">
    <source>
        <dbReference type="EMBL" id="KTC92859.1"/>
    </source>
</evidence>
<name>A0A0W0TB90_9GAMM</name>
<evidence type="ECO:0000313" key="5">
    <source>
        <dbReference type="Proteomes" id="UP000054736"/>
    </source>
</evidence>
<protein>
    <submittedName>
        <fullName evidence="4">Ankyrin repeats (3 copies)</fullName>
    </submittedName>
</protein>
<keyword evidence="1" id="KW-0677">Repeat</keyword>
<keyword evidence="2" id="KW-0040">ANK repeat</keyword>
<dbReference type="Proteomes" id="UP000054736">
    <property type="component" value="Unassembled WGS sequence"/>
</dbReference>
<dbReference type="Gene3D" id="1.25.40.20">
    <property type="entry name" value="Ankyrin repeat-containing domain"/>
    <property type="match status" value="2"/>
</dbReference>
<feature type="compositionally biased region" description="Polar residues" evidence="3">
    <location>
        <begin position="10"/>
        <end position="25"/>
    </location>
</feature>
<feature type="compositionally biased region" description="Basic and acidic residues" evidence="3">
    <location>
        <begin position="419"/>
        <end position="428"/>
    </location>
</feature>
<dbReference type="RefSeq" id="WP_058494596.1">
    <property type="nucleotide sequence ID" value="NZ_CAAAIU010000003.1"/>
</dbReference>
<dbReference type="PANTHER" id="PTHR24198">
    <property type="entry name" value="ANKYRIN REPEAT AND PROTEIN KINASE DOMAIN-CONTAINING PROTEIN"/>
    <property type="match status" value="1"/>
</dbReference>
<feature type="region of interest" description="Disordered" evidence="3">
    <location>
        <begin position="359"/>
        <end position="428"/>
    </location>
</feature>